<sequence length="366" mass="41909">MQRKIKIIAVVGPTASGKSELAVKIARRFKGEIISADSRQVYKGLNIGTGKVPGNWKTISESPTVQKCHCEEFRRKRNEEAISKIGLNKEIASLPAVARNDEIQFLDDRASKIFIYKNVPHHCIDFVSPKKVFTIADFKKCAETAIKDNYERGKVPILCGGTGFYVDTVLYNLPIPNVPPNTKLRAILSKKSIAELFQILKKLDPKRAKTIDHHNPRRLIRAIEIVKATSRPISPIPRISIENRANLWNSLILGINLPQKELHKKIDKRLKSHLKQGMFQEVKNLLKKGVSHKRLQSLGLEYRFVSLFLQKKLARAEMKEKLKNAIHQYAKRQMTWFKRNKDIYWVASGQNGETMANKKIEEFLIQ</sequence>
<dbReference type="AlphaFoldDB" id="A0A1G2LTZ7"/>
<dbReference type="GO" id="GO:0052381">
    <property type="term" value="F:tRNA dimethylallyltransferase activity"/>
    <property type="evidence" value="ECO:0007669"/>
    <property type="project" value="UniProtKB-UniRule"/>
</dbReference>
<feature type="site" description="Interaction with substrate tRNA" evidence="10">
    <location>
        <position position="162"/>
    </location>
</feature>
<evidence type="ECO:0000256" key="8">
    <source>
        <dbReference type="ARBA" id="ARBA00022842"/>
    </source>
</evidence>
<evidence type="ECO:0000313" key="14">
    <source>
        <dbReference type="EMBL" id="OHA14271.1"/>
    </source>
</evidence>
<dbReference type="GO" id="GO:0006400">
    <property type="term" value="P:tRNA modification"/>
    <property type="evidence" value="ECO:0007669"/>
    <property type="project" value="TreeGrafter"/>
</dbReference>
<keyword evidence="7 10" id="KW-0067">ATP-binding</keyword>
<comment type="similarity">
    <text evidence="3 10 13">Belongs to the IPP transferase family.</text>
</comment>
<proteinExistence type="inferred from homology"/>
<organism evidence="14 15">
    <name type="scientific">Candidatus Sungbacteria bacterium RIFCSPLOWO2_12_FULL_41_11</name>
    <dbReference type="NCBI Taxonomy" id="1802286"/>
    <lineage>
        <taxon>Bacteria</taxon>
        <taxon>Candidatus Sungiibacteriota</taxon>
    </lineage>
</organism>
<dbReference type="InterPro" id="IPR018022">
    <property type="entry name" value="IPT"/>
</dbReference>
<evidence type="ECO:0000256" key="7">
    <source>
        <dbReference type="ARBA" id="ARBA00022840"/>
    </source>
</evidence>
<evidence type="ECO:0000256" key="13">
    <source>
        <dbReference type="RuleBase" id="RU003785"/>
    </source>
</evidence>
<gene>
    <name evidence="10" type="primary">miaA</name>
    <name evidence="14" type="ORF">A3G49_05115</name>
</gene>
<dbReference type="InterPro" id="IPR039657">
    <property type="entry name" value="Dimethylallyltransferase"/>
</dbReference>
<comment type="function">
    <text evidence="2 10 12">Catalyzes the transfer of a dimethylallyl group onto the adenine at position 37 in tRNAs that read codons beginning with uridine, leading to the formation of N6-(dimethylallyl)adenosine (i(6)A).</text>
</comment>
<feature type="binding site" evidence="10">
    <location>
        <begin position="12"/>
        <end position="19"/>
    </location>
    <ligand>
        <name>ATP</name>
        <dbReference type="ChEBI" id="CHEBI:30616"/>
    </ligand>
</feature>
<evidence type="ECO:0000256" key="2">
    <source>
        <dbReference type="ARBA" id="ARBA00003213"/>
    </source>
</evidence>
<feature type="binding site" evidence="10">
    <location>
        <begin position="14"/>
        <end position="19"/>
    </location>
    <ligand>
        <name>substrate</name>
    </ligand>
</feature>
<evidence type="ECO:0000313" key="15">
    <source>
        <dbReference type="Proteomes" id="UP000177171"/>
    </source>
</evidence>
<evidence type="ECO:0000256" key="11">
    <source>
        <dbReference type="RuleBase" id="RU003783"/>
    </source>
</evidence>
<dbReference type="PANTHER" id="PTHR11088:SF60">
    <property type="entry name" value="TRNA DIMETHYLALLYLTRANSFERASE"/>
    <property type="match status" value="1"/>
</dbReference>
<evidence type="ECO:0000256" key="10">
    <source>
        <dbReference type="HAMAP-Rule" id="MF_00185"/>
    </source>
</evidence>
<comment type="cofactor">
    <cofactor evidence="1 10">
        <name>Mg(2+)</name>
        <dbReference type="ChEBI" id="CHEBI:18420"/>
    </cofactor>
</comment>
<evidence type="ECO:0000256" key="12">
    <source>
        <dbReference type="RuleBase" id="RU003784"/>
    </source>
</evidence>
<keyword evidence="8 10" id="KW-0460">Magnesium</keyword>
<protein>
    <recommendedName>
        <fullName evidence="10">tRNA dimethylallyltransferase</fullName>
        <ecNumber evidence="10">2.5.1.75</ecNumber>
    </recommendedName>
    <alternativeName>
        <fullName evidence="10">Dimethylallyl diphosphate:tRNA dimethylallyltransferase</fullName>
        <shortName evidence="10">DMAPP:tRNA dimethylallyltransferase</shortName>
        <shortName evidence="10">DMATase</shortName>
    </alternativeName>
    <alternativeName>
        <fullName evidence="10">Isopentenyl-diphosphate:tRNA isopentenyltransferase</fullName>
        <shortName evidence="10">IPP transferase</shortName>
        <shortName evidence="10">IPPT</shortName>
        <shortName evidence="10">IPTase</shortName>
    </alternativeName>
</protein>
<dbReference type="Pfam" id="PF01745">
    <property type="entry name" value="IPT"/>
    <property type="match status" value="1"/>
</dbReference>
<dbReference type="EMBL" id="MHQY01000011">
    <property type="protein sequence ID" value="OHA14271.1"/>
    <property type="molecule type" value="Genomic_DNA"/>
</dbReference>
<evidence type="ECO:0000256" key="4">
    <source>
        <dbReference type="ARBA" id="ARBA00022679"/>
    </source>
</evidence>
<evidence type="ECO:0000256" key="3">
    <source>
        <dbReference type="ARBA" id="ARBA00005842"/>
    </source>
</evidence>
<dbReference type="HAMAP" id="MF_00185">
    <property type="entry name" value="IPP_trans"/>
    <property type="match status" value="1"/>
</dbReference>
<dbReference type="PANTHER" id="PTHR11088">
    <property type="entry name" value="TRNA DIMETHYLALLYLTRANSFERASE"/>
    <property type="match status" value="1"/>
</dbReference>
<dbReference type="NCBIfam" id="TIGR00174">
    <property type="entry name" value="miaA"/>
    <property type="match status" value="1"/>
</dbReference>
<dbReference type="Pfam" id="PF01715">
    <property type="entry name" value="IPPT"/>
    <property type="match status" value="1"/>
</dbReference>
<dbReference type="GO" id="GO:0005524">
    <property type="term" value="F:ATP binding"/>
    <property type="evidence" value="ECO:0007669"/>
    <property type="project" value="UniProtKB-UniRule"/>
</dbReference>
<keyword evidence="5 10" id="KW-0819">tRNA processing</keyword>
<keyword evidence="4 10" id="KW-0808">Transferase</keyword>
<dbReference type="Gene3D" id="1.10.20.140">
    <property type="match status" value="1"/>
</dbReference>
<name>A0A1G2LTZ7_9BACT</name>
<dbReference type="InterPro" id="IPR027417">
    <property type="entry name" value="P-loop_NTPase"/>
</dbReference>
<evidence type="ECO:0000256" key="5">
    <source>
        <dbReference type="ARBA" id="ARBA00022694"/>
    </source>
</evidence>
<dbReference type="SUPFAM" id="SSF52540">
    <property type="entry name" value="P-loop containing nucleoside triphosphate hydrolases"/>
    <property type="match status" value="1"/>
</dbReference>
<dbReference type="EC" id="2.5.1.75" evidence="10"/>
<feature type="site" description="Interaction with substrate tRNA" evidence="10">
    <location>
        <position position="185"/>
    </location>
</feature>
<evidence type="ECO:0000256" key="1">
    <source>
        <dbReference type="ARBA" id="ARBA00001946"/>
    </source>
</evidence>
<dbReference type="Gene3D" id="3.40.50.300">
    <property type="entry name" value="P-loop containing nucleotide triphosphate hydrolases"/>
    <property type="match status" value="1"/>
</dbReference>
<comment type="caution">
    <text evidence="14">The sequence shown here is derived from an EMBL/GenBank/DDBJ whole genome shotgun (WGS) entry which is preliminary data.</text>
</comment>
<reference evidence="14 15" key="1">
    <citation type="journal article" date="2016" name="Nat. Commun.">
        <title>Thousands of microbial genomes shed light on interconnected biogeochemical processes in an aquifer system.</title>
        <authorList>
            <person name="Anantharaman K."/>
            <person name="Brown C.T."/>
            <person name="Hug L.A."/>
            <person name="Sharon I."/>
            <person name="Castelle C.J."/>
            <person name="Probst A.J."/>
            <person name="Thomas B.C."/>
            <person name="Singh A."/>
            <person name="Wilkins M.J."/>
            <person name="Karaoz U."/>
            <person name="Brodie E.L."/>
            <person name="Williams K.H."/>
            <person name="Hubbard S.S."/>
            <person name="Banfield J.F."/>
        </authorList>
    </citation>
    <scope>NUCLEOTIDE SEQUENCE [LARGE SCALE GENOMIC DNA]</scope>
</reference>
<comment type="subunit">
    <text evidence="10">Monomer.</text>
</comment>
<dbReference type="Proteomes" id="UP000177171">
    <property type="component" value="Unassembled WGS sequence"/>
</dbReference>
<feature type="region of interest" description="Interaction with substrate tRNA" evidence="10">
    <location>
        <begin position="37"/>
        <end position="40"/>
    </location>
</feature>
<comment type="catalytic activity">
    <reaction evidence="9 10 11">
        <text>adenosine(37) in tRNA + dimethylallyl diphosphate = N(6)-dimethylallyladenosine(37) in tRNA + diphosphate</text>
        <dbReference type="Rhea" id="RHEA:26482"/>
        <dbReference type="Rhea" id="RHEA-COMP:10162"/>
        <dbReference type="Rhea" id="RHEA-COMP:10375"/>
        <dbReference type="ChEBI" id="CHEBI:33019"/>
        <dbReference type="ChEBI" id="CHEBI:57623"/>
        <dbReference type="ChEBI" id="CHEBI:74411"/>
        <dbReference type="ChEBI" id="CHEBI:74415"/>
        <dbReference type="EC" id="2.5.1.75"/>
    </reaction>
</comment>
<comment type="caution">
    <text evidence="10">Lacks conserved residue(s) required for the propagation of feature annotation.</text>
</comment>
<accession>A0A1G2LTZ7</accession>
<evidence type="ECO:0000256" key="6">
    <source>
        <dbReference type="ARBA" id="ARBA00022741"/>
    </source>
</evidence>
<evidence type="ECO:0000256" key="9">
    <source>
        <dbReference type="ARBA" id="ARBA00049563"/>
    </source>
</evidence>
<keyword evidence="6 10" id="KW-0547">Nucleotide-binding</keyword>